<dbReference type="EMBL" id="CP007536">
    <property type="protein sequence ID" value="AIC15374.1"/>
    <property type="molecule type" value="Genomic_DNA"/>
</dbReference>
<evidence type="ECO:0000313" key="1">
    <source>
        <dbReference type="EMBL" id="AIC15374.1"/>
    </source>
</evidence>
<proteinExistence type="predicted"/>
<evidence type="ECO:0000313" key="2">
    <source>
        <dbReference type="Proteomes" id="UP000027093"/>
    </source>
</evidence>
<dbReference type="STRING" id="926571.NVIE_011440"/>
<dbReference type="KEGG" id="nvn:NVIE_011440"/>
<accession>A0A060HFI8</accession>
<keyword evidence="2" id="KW-1185">Reference proteome</keyword>
<reference evidence="1 2" key="1">
    <citation type="journal article" date="2014" name="Int. J. Syst. Evol. Microbiol.">
        <title>Nitrososphaera viennensis gen. nov., sp. nov., an aerobic and mesophilic, ammonia-oxidizing archaeon from soil and a member of the archaeal phylum Thaumarchaeota.</title>
        <authorList>
            <person name="Stieglmeier M."/>
            <person name="Klingl A."/>
            <person name="Alves R.J."/>
            <person name="Rittmann S.K."/>
            <person name="Melcher M."/>
            <person name="Leisch N."/>
            <person name="Schleper C."/>
        </authorList>
    </citation>
    <scope>NUCLEOTIDE SEQUENCE [LARGE SCALE GENOMIC DNA]</scope>
    <source>
        <strain evidence="1">EN76</strain>
    </source>
</reference>
<name>A0A060HFI8_9ARCH</name>
<organism evidence="1 2">
    <name type="scientific">Nitrososphaera viennensis EN76</name>
    <dbReference type="NCBI Taxonomy" id="926571"/>
    <lineage>
        <taxon>Archaea</taxon>
        <taxon>Nitrososphaerota</taxon>
        <taxon>Nitrososphaeria</taxon>
        <taxon>Nitrososphaerales</taxon>
        <taxon>Nitrososphaeraceae</taxon>
        <taxon>Nitrososphaera</taxon>
    </lineage>
</organism>
<sequence length="154" mass="16937">MSGCRRTCQESNKYLCILTYTPLDSSNLEKVVLDLQKRVASLEQAVYGNSSDSSKTVTRGLEQRIVEKVDDIGTQDLILVALMQKPKQSKAQIRQVLNDWGKAYGSWFDGGNFSGRLVKAGLVKKDGSSDAGEELFSLTKKGEMEAGNLVSKLQ</sequence>
<gene>
    <name evidence="1" type="ORF">NVIE_011440</name>
</gene>
<dbReference type="Proteomes" id="UP000027093">
    <property type="component" value="Chromosome"/>
</dbReference>
<dbReference type="AlphaFoldDB" id="A0A060HFI8"/>
<protein>
    <submittedName>
        <fullName evidence="1">Uncharacterized protein</fullName>
    </submittedName>
</protein>
<dbReference type="HOGENOM" id="CLU_1870627_0_0_2"/>